<dbReference type="SUPFAM" id="SSF54211">
    <property type="entry name" value="Ribosomal protein S5 domain 2-like"/>
    <property type="match status" value="1"/>
</dbReference>
<keyword evidence="4 6" id="KW-0378">Hydrolase</keyword>
<reference evidence="8 9" key="1">
    <citation type="submission" date="2016-10" db="EMBL/GenBank/DDBJ databases">
        <authorList>
            <person name="de Groot N.N."/>
        </authorList>
    </citation>
    <scope>NUCLEOTIDE SEQUENCE [LARGE SCALE GENOMIC DNA]</scope>
    <source>
        <strain evidence="8 9">DSM 24956</strain>
    </source>
</reference>
<accession>A0A1H3DEQ7</accession>
<dbReference type="GO" id="GO:0030677">
    <property type="term" value="C:ribonuclease P complex"/>
    <property type="evidence" value="ECO:0007669"/>
    <property type="project" value="TreeGrafter"/>
</dbReference>
<keyword evidence="3 6" id="KW-0255">Endonuclease</keyword>
<evidence type="ECO:0000313" key="8">
    <source>
        <dbReference type="EMBL" id="SDX64618.1"/>
    </source>
</evidence>
<sequence>MSFTLGKEEKLKSKKLIEQLFIQGKRVKLYPFQVIYSEIDHDGDFPIKFAVSVPKRNVKMAVKRIRIKRVIREIYRLNKHKISENIHKKYMCMFIFMGKEELDYATMEISYLKLIDKFLTKIKNDEE</sequence>
<dbReference type="Pfam" id="PF00825">
    <property type="entry name" value="Ribonuclease_P"/>
    <property type="match status" value="1"/>
</dbReference>
<evidence type="ECO:0000256" key="7">
    <source>
        <dbReference type="NCBIfam" id="TIGR00188"/>
    </source>
</evidence>
<dbReference type="InterPro" id="IPR014721">
    <property type="entry name" value="Ribsml_uS5_D2-typ_fold_subgr"/>
</dbReference>
<dbReference type="PANTHER" id="PTHR33992">
    <property type="entry name" value="RIBONUCLEASE P PROTEIN COMPONENT"/>
    <property type="match status" value="1"/>
</dbReference>
<dbReference type="EC" id="3.1.26.5" evidence="6 7"/>
<dbReference type="InterPro" id="IPR020568">
    <property type="entry name" value="Ribosomal_Su5_D2-typ_SF"/>
</dbReference>
<comment type="similarity">
    <text evidence="6">Belongs to the RnpA family.</text>
</comment>
<evidence type="ECO:0000313" key="9">
    <source>
        <dbReference type="Proteomes" id="UP000199595"/>
    </source>
</evidence>
<comment type="function">
    <text evidence="6">RNaseP catalyzes the removal of the 5'-leader sequence from pre-tRNA to produce the mature 5'-terminus. It can also cleave other RNA substrates such as 4.5S RNA. The protein component plays an auxiliary but essential role in vivo by binding to the 5'-leader sequence and broadening the substrate specificity of the ribozyme.</text>
</comment>
<dbReference type="GO" id="GO:0004526">
    <property type="term" value="F:ribonuclease P activity"/>
    <property type="evidence" value="ECO:0007669"/>
    <property type="project" value="UniProtKB-UniRule"/>
</dbReference>
<proteinExistence type="inferred from homology"/>
<keyword evidence="1 6" id="KW-0819">tRNA processing</keyword>
<comment type="catalytic activity">
    <reaction evidence="6">
        <text>Endonucleolytic cleavage of RNA, removing 5'-extranucleotides from tRNA precursor.</text>
        <dbReference type="EC" id="3.1.26.5"/>
    </reaction>
</comment>
<dbReference type="EMBL" id="FNNJ01000007">
    <property type="protein sequence ID" value="SDX64618.1"/>
    <property type="molecule type" value="Genomic_DNA"/>
</dbReference>
<name>A0A1H3DEQ7_9FLAO</name>
<dbReference type="GO" id="GO:0000049">
    <property type="term" value="F:tRNA binding"/>
    <property type="evidence" value="ECO:0007669"/>
    <property type="project" value="UniProtKB-UniRule"/>
</dbReference>
<keyword evidence="5 6" id="KW-0694">RNA-binding</keyword>
<dbReference type="AlphaFoldDB" id="A0A1H3DEQ7"/>
<evidence type="ECO:0000256" key="5">
    <source>
        <dbReference type="ARBA" id="ARBA00022884"/>
    </source>
</evidence>
<dbReference type="GO" id="GO:0042781">
    <property type="term" value="F:3'-tRNA processing endoribonuclease activity"/>
    <property type="evidence" value="ECO:0007669"/>
    <property type="project" value="TreeGrafter"/>
</dbReference>
<keyword evidence="9" id="KW-1185">Reference proteome</keyword>
<dbReference type="GO" id="GO:0001682">
    <property type="term" value="P:tRNA 5'-leader removal"/>
    <property type="evidence" value="ECO:0007669"/>
    <property type="project" value="UniProtKB-UniRule"/>
</dbReference>
<dbReference type="HAMAP" id="MF_00227">
    <property type="entry name" value="RNase_P"/>
    <property type="match status" value="1"/>
</dbReference>
<evidence type="ECO:0000256" key="2">
    <source>
        <dbReference type="ARBA" id="ARBA00022722"/>
    </source>
</evidence>
<dbReference type="STRING" id="762486.SAMN05444411_107126"/>
<dbReference type="NCBIfam" id="TIGR00188">
    <property type="entry name" value="rnpA"/>
    <property type="match status" value="1"/>
</dbReference>
<evidence type="ECO:0000256" key="6">
    <source>
        <dbReference type="HAMAP-Rule" id="MF_00227"/>
    </source>
</evidence>
<gene>
    <name evidence="6" type="primary">rnpA</name>
    <name evidence="8" type="ORF">SAMN05444411_107126</name>
</gene>
<dbReference type="OrthoDB" id="1524972at2"/>
<dbReference type="Proteomes" id="UP000199595">
    <property type="component" value="Unassembled WGS sequence"/>
</dbReference>
<evidence type="ECO:0000256" key="3">
    <source>
        <dbReference type="ARBA" id="ARBA00022759"/>
    </source>
</evidence>
<evidence type="ECO:0000256" key="4">
    <source>
        <dbReference type="ARBA" id="ARBA00022801"/>
    </source>
</evidence>
<protein>
    <recommendedName>
        <fullName evidence="6 7">Ribonuclease P protein component</fullName>
        <shortName evidence="6">RNase P protein</shortName>
        <shortName evidence="6">RNaseP protein</shortName>
        <ecNumber evidence="6 7">3.1.26.5</ecNumber>
    </recommendedName>
    <alternativeName>
        <fullName evidence="6">Protein C5</fullName>
    </alternativeName>
</protein>
<dbReference type="Gene3D" id="3.30.230.10">
    <property type="match status" value="1"/>
</dbReference>
<dbReference type="InterPro" id="IPR000100">
    <property type="entry name" value="RNase_P"/>
</dbReference>
<keyword evidence="2 6" id="KW-0540">Nuclease</keyword>
<comment type="subunit">
    <text evidence="6">Consists of a catalytic RNA component (M1 or rnpB) and a protein subunit.</text>
</comment>
<dbReference type="RefSeq" id="WP_090124260.1">
    <property type="nucleotide sequence ID" value="NZ_FNNJ01000007.1"/>
</dbReference>
<evidence type="ECO:0000256" key="1">
    <source>
        <dbReference type="ARBA" id="ARBA00022694"/>
    </source>
</evidence>
<dbReference type="PANTHER" id="PTHR33992:SF1">
    <property type="entry name" value="RIBONUCLEASE P PROTEIN COMPONENT"/>
    <property type="match status" value="1"/>
</dbReference>
<organism evidence="8 9">
    <name type="scientific">Lutibacter oricola</name>
    <dbReference type="NCBI Taxonomy" id="762486"/>
    <lineage>
        <taxon>Bacteria</taxon>
        <taxon>Pseudomonadati</taxon>
        <taxon>Bacteroidota</taxon>
        <taxon>Flavobacteriia</taxon>
        <taxon>Flavobacteriales</taxon>
        <taxon>Flavobacteriaceae</taxon>
        <taxon>Lutibacter</taxon>
    </lineage>
</organism>